<dbReference type="AlphaFoldDB" id="A0A5E4B369"/>
<dbReference type="Proteomes" id="UP000335636">
    <property type="component" value="Unassembled WGS sequence"/>
</dbReference>
<dbReference type="EMBL" id="CABDUW010000255">
    <property type="protein sequence ID" value="VTJ64177.1"/>
    <property type="molecule type" value="Genomic_DNA"/>
</dbReference>
<gene>
    <name evidence="2" type="ORF">GHT09_009319</name>
    <name evidence="3" type="ORF">MONAX_5E046760</name>
</gene>
<dbReference type="PANTHER" id="PTHR14566:SF0">
    <property type="entry name" value="CELL CYCLE REGULATOR OF NON-HOMOLOGOUS END JOINING"/>
    <property type="match status" value="1"/>
</dbReference>
<proteinExistence type="predicted"/>
<dbReference type="Pfam" id="PF15325">
    <property type="entry name" value="MRI"/>
    <property type="match status" value="1"/>
</dbReference>
<dbReference type="EMBL" id="WJEC01008164">
    <property type="protein sequence ID" value="KAF7463491.1"/>
    <property type="molecule type" value="Genomic_DNA"/>
</dbReference>
<feature type="region of interest" description="Disordered" evidence="1">
    <location>
        <begin position="95"/>
        <end position="145"/>
    </location>
</feature>
<dbReference type="GO" id="GO:2001033">
    <property type="term" value="P:negative regulation of double-strand break repair via nonhomologous end joining"/>
    <property type="evidence" value="ECO:0007669"/>
    <property type="project" value="InterPro"/>
</dbReference>
<dbReference type="GO" id="GO:0005634">
    <property type="term" value="C:nucleus"/>
    <property type="evidence" value="ECO:0007669"/>
    <property type="project" value="TreeGrafter"/>
</dbReference>
<accession>A0A5E4B369</accession>
<dbReference type="EMBL" id="WJEC01008164">
    <property type="protein sequence ID" value="KAF7463492.1"/>
    <property type="molecule type" value="Genomic_DNA"/>
</dbReference>
<evidence type="ECO:0000313" key="2">
    <source>
        <dbReference type="EMBL" id="KAF7463491.1"/>
    </source>
</evidence>
<organism evidence="3 4">
    <name type="scientific">Marmota monax</name>
    <name type="common">Woodchuck</name>
    <dbReference type="NCBI Taxonomy" id="9995"/>
    <lineage>
        <taxon>Eukaryota</taxon>
        <taxon>Metazoa</taxon>
        <taxon>Chordata</taxon>
        <taxon>Craniata</taxon>
        <taxon>Vertebrata</taxon>
        <taxon>Euteleostomi</taxon>
        <taxon>Mammalia</taxon>
        <taxon>Eutheria</taxon>
        <taxon>Euarchontoglires</taxon>
        <taxon>Glires</taxon>
        <taxon>Rodentia</taxon>
        <taxon>Sciuromorpha</taxon>
        <taxon>Sciuridae</taxon>
        <taxon>Xerinae</taxon>
        <taxon>Marmotini</taxon>
        <taxon>Marmota</taxon>
    </lineage>
</organism>
<evidence type="ECO:0000256" key="1">
    <source>
        <dbReference type="SAM" id="MobiDB-lite"/>
    </source>
</evidence>
<evidence type="ECO:0000313" key="4">
    <source>
        <dbReference type="Proteomes" id="UP000335636"/>
    </source>
</evidence>
<dbReference type="GO" id="GO:0006303">
    <property type="term" value="P:double-strand break repair via nonhomologous end joining"/>
    <property type="evidence" value="ECO:0007669"/>
    <property type="project" value="TreeGrafter"/>
</dbReference>
<dbReference type="PANTHER" id="PTHR14566">
    <property type="entry name" value="CELL CYCLE REGULATOR OF NON-HOMOLOGOUS END JOINING"/>
    <property type="match status" value="1"/>
</dbReference>
<feature type="compositionally biased region" description="Low complexity" evidence="1">
    <location>
        <begin position="97"/>
        <end position="108"/>
    </location>
</feature>
<dbReference type="GO" id="GO:0005737">
    <property type="term" value="C:cytoplasm"/>
    <property type="evidence" value="ECO:0007669"/>
    <property type="project" value="TreeGrafter"/>
</dbReference>
<dbReference type="Proteomes" id="UP000662637">
    <property type="component" value="Unassembled WGS sequence"/>
</dbReference>
<name>A0A5E4B369_MARMO</name>
<reference evidence="3 4" key="1">
    <citation type="submission" date="2019-04" db="EMBL/GenBank/DDBJ databases">
        <authorList>
            <person name="Alioto T."/>
            <person name="Alioto T."/>
        </authorList>
    </citation>
    <scope>NUCLEOTIDE SEQUENCE [LARGE SCALE GENOMIC DNA]</scope>
</reference>
<protein>
    <submittedName>
        <fullName evidence="2">Modulator of retrovirus infection-like</fullName>
    </submittedName>
</protein>
<reference evidence="2" key="2">
    <citation type="submission" date="2020-08" db="EMBL/GenBank/DDBJ databases">
        <authorList>
            <person name="Shumante A."/>
            <person name="Zimin A.V."/>
            <person name="Puiu D."/>
            <person name="Salzberg S.L."/>
        </authorList>
    </citation>
    <scope>NUCLEOTIDE SEQUENCE</scope>
    <source>
        <strain evidence="2">WC2-LM</strain>
        <tissue evidence="2">Liver</tissue>
    </source>
</reference>
<dbReference type="InterPro" id="IPR028278">
    <property type="entry name" value="MRI"/>
</dbReference>
<keyword evidence="4" id="KW-1185">Reference proteome</keyword>
<feature type="compositionally biased region" description="Low complexity" evidence="1">
    <location>
        <begin position="124"/>
        <end position="137"/>
    </location>
</feature>
<sequence length="157" mass="17128">METLKSKNKTRVLPCWMTAQVSESRVVPVKTPKQRRVVTGPAVTAGTPAMKTVYCMNEAEMVDVALGILIECRKQEKPQEQSPLVDADKLELSPICSVSPHTSSPGSSSEEEDGGKDKAAWGLRPSQGQGTSSSTSRSPKEAEEEDVLKYVREIFFS</sequence>
<evidence type="ECO:0000313" key="3">
    <source>
        <dbReference type="EMBL" id="VTJ64177.1"/>
    </source>
</evidence>